<protein>
    <submittedName>
        <fullName evidence="2">Uncharacterized protein</fullName>
    </submittedName>
</protein>
<dbReference type="Proteomes" id="UP000230605">
    <property type="component" value="Chromosome 1"/>
</dbReference>
<evidence type="ECO:0000313" key="2">
    <source>
        <dbReference type="EMBL" id="PIB01947.1"/>
    </source>
</evidence>
<comment type="caution">
    <text evidence="2">The sequence shown here is derived from an EMBL/GenBank/DDBJ whole genome shotgun (WGS) entry which is preliminary data.</text>
</comment>
<proteinExistence type="predicted"/>
<dbReference type="OrthoDB" id="5420830at2759"/>
<dbReference type="AlphaFoldDB" id="A0A2G5IAT1"/>
<name>A0A2G5IAT1_CERBT</name>
<sequence>MIADTRRIFVRLPRIRCTLLNTPGFWSTRWYPTRPGGNQLASNTHLGTPFHTDSLLRRDCDWGRPCQCVDCREEAEQRENERREAARVPICQVCETSPTAHVSFGDPVWAIGRTGYTSFCAECWKKAAEKNKEIEERRERKEQQRMKSIKGMSKACFRE</sequence>
<organism evidence="2 3">
    <name type="scientific">Cercospora beticola</name>
    <name type="common">Sugarbeet leaf spot fungus</name>
    <dbReference type="NCBI Taxonomy" id="122368"/>
    <lineage>
        <taxon>Eukaryota</taxon>
        <taxon>Fungi</taxon>
        <taxon>Dikarya</taxon>
        <taxon>Ascomycota</taxon>
        <taxon>Pezizomycotina</taxon>
        <taxon>Dothideomycetes</taxon>
        <taxon>Dothideomycetidae</taxon>
        <taxon>Mycosphaerellales</taxon>
        <taxon>Mycosphaerellaceae</taxon>
        <taxon>Cercospora</taxon>
    </lineage>
</organism>
<feature type="compositionally biased region" description="Basic and acidic residues" evidence="1">
    <location>
        <begin position="134"/>
        <end position="145"/>
    </location>
</feature>
<reference evidence="2 3" key="1">
    <citation type="submission" date="2015-10" db="EMBL/GenBank/DDBJ databases">
        <title>The cercosporin biosynthetic gene cluster was horizontally transferred to several fungal lineages and shown to be expanded in Cercospora beticola based on microsynteny with recipient genomes.</title>
        <authorList>
            <person name="De Jonge R."/>
            <person name="Ebert M.K."/>
            <person name="Suttle J.C."/>
            <person name="Jurick Ii W.M."/>
            <person name="Secor G.A."/>
            <person name="Thomma B.P."/>
            <person name="Van De Peer Y."/>
            <person name="Bolton M.D."/>
        </authorList>
    </citation>
    <scope>NUCLEOTIDE SEQUENCE [LARGE SCALE GENOMIC DNA]</scope>
    <source>
        <strain evidence="2 3">09-40</strain>
    </source>
</reference>
<dbReference type="EMBL" id="LKMD01000100">
    <property type="protein sequence ID" value="PIB01947.1"/>
    <property type="molecule type" value="Genomic_DNA"/>
</dbReference>
<feature type="region of interest" description="Disordered" evidence="1">
    <location>
        <begin position="134"/>
        <end position="159"/>
    </location>
</feature>
<evidence type="ECO:0000256" key="1">
    <source>
        <dbReference type="SAM" id="MobiDB-lite"/>
    </source>
</evidence>
<evidence type="ECO:0000313" key="3">
    <source>
        <dbReference type="Proteomes" id="UP000230605"/>
    </source>
</evidence>
<accession>A0A2G5IAT1</accession>
<gene>
    <name evidence="2" type="ORF">CB0940_01522</name>
</gene>